<dbReference type="GO" id="GO:0051959">
    <property type="term" value="F:dynein light intermediate chain binding"/>
    <property type="evidence" value="ECO:0007669"/>
    <property type="project" value="InterPro"/>
</dbReference>
<dbReference type="VEuPathDB" id="TriTrypDB:BSAL_92740"/>
<dbReference type="Gene3D" id="1.20.1270.280">
    <property type="match status" value="1"/>
</dbReference>
<feature type="domain" description="Dynein heavy chain C-terminal" evidence="1">
    <location>
        <begin position="127"/>
        <end position="338"/>
    </location>
</feature>
<feature type="domain" description="Dynein heavy chain C-terminal" evidence="1">
    <location>
        <begin position="1"/>
        <end position="123"/>
    </location>
</feature>
<dbReference type="OMA" id="PRDVHQW"/>
<proteinExistence type="predicted"/>
<dbReference type="InterPro" id="IPR043160">
    <property type="entry name" value="Dynein_C_barrel"/>
</dbReference>
<evidence type="ECO:0000313" key="3">
    <source>
        <dbReference type="Proteomes" id="UP000051952"/>
    </source>
</evidence>
<reference evidence="3" key="1">
    <citation type="submission" date="2015-09" db="EMBL/GenBank/DDBJ databases">
        <authorList>
            <consortium name="Pathogen Informatics"/>
        </authorList>
    </citation>
    <scope>NUCLEOTIDE SEQUENCE [LARGE SCALE GENOMIC DNA]</scope>
    <source>
        <strain evidence="3">Lake Konstanz</strain>
    </source>
</reference>
<evidence type="ECO:0000313" key="2">
    <source>
        <dbReference type="EMBL" id="CUG86360.1"/>
    </source>
</evidence>
<evidence type="ECO:0000259" key="1">
    <source>
        <dbReference type="Pfam" id="PF18199"/>
    </source>
</evidence>
<protein>
    <submittedName>
        <fullName evidence="2">Dynein heavy chain, putative</fullName>
    </submittedName>
</protein>
<dbReference type="GO" id="GO:0007018">
    <property type="term" value="P:microtubule-based movement"/>
    <property type="evidence" value="ECO:0007669"/>
    <property type="project" value="InterPro"/>
</dbReference>
<dbReference type="AlphaFoldDB" id="A0A0S4J8E3"/>
<dbReference type="PANTHER" id="PTHR45703:SF22">
    <property type="entry name" value="DYNEIN CYTOPLASMIC 2 HEAVY CHAIN 1"/>
    <property type="match status" value="1"/>
</dbReference>
<dbReference type="GO" id="GO:0045505">
    <property type="term" value="F:dynein intermediate chain binding"/>
    <property type="evidence" value="ECO:0007669"/>
    <property type="project" value="InterPro"/>
</dbReference>
<accession>A0A0S4J8E3</accession>
<dbReference type="GO" id="GO:0030286">
    <property type="term" value="C:dynein complex"/>
    <property type="evidence" value="ECO:0007669"/>
    <property type="project" value="InterPro"/>
</dbReference>
<sequence length="339" mass="37668">DPLVVFFVSEVTLLSKVIGQTASFFADLKRVAEGVLIPNDNLKRDATDLLGGNVPEQWLDRMDGPRDVHQWLATLKTKYKAVCDMHQAVESNGADRVLQGVNLKHFLRPHTFLNAFRQYTARKFFFLKRVAEGVLIPNDNLKRDATDLLGGNVPEQWLDRMDGPRDVHQWLATLKTKYKAVCDMHQAVESNGADRVLQGVNLKHFLRPHTFLNAFRQYTARKTNEPLVNLVLAAYMSGAVGASGGVSATIKGEALRLQGAMIRGSGITAVDNNAPSSAPFTDVLVSWVRSEKFSTGQYVSIPMYSNTQRELLVMEVQVPCASAEERNRWILGGVALFLA</sequence>
<dbReference type="EMBL" id="CYKH01001283">
    <property type="protein sequence ID" value="CUG86360.1"/>
    <property type="molecule type" value="Genomic_DNA"/>
</dbReference>
<dbReference type="Proteomes" id="UP000051952">
    <property type="component" value="Unassembled WGS sequence"/>
</dbReference>
<organism evidence="2 3">
    <name type="scientific">Bodo saltans</name>
    <name type="common">Flagellated protozoan</name>
    <dbReference type="NCBI Taxonomy" id="75058"/>
    <lineage>
        <taxon>Eukaryota</taxon>
        <taxon>Discoba</taxon>
        <taxon>Euglenozoa</taxon>
        <taxon>Kinetoplastea</taxon>
        <taxon>Metakinetoplastina</taxon>
        <taxon>Eubodonida</taxon>
        <taxon>Bodonidae</taxon>
        <taxon>Bodo</taxon>
    </lineage>
</organism>
<dbReference type="OrthoDB" id="10252139at2759"/>
<dbReference type="InterPro" id="IPR026983">
    <property type="entry name" value="DHC"/>
</dbReference>
<dbReference type="PANTHER" id="PTHR45703">
    <property type="entry name" value="DYNEIN HEAVY CHAIN"/>
    <property type="match status" value="1"/>
</dbReference>
<keyword evidence="3" id="KW-1185">Reference proteome</keyword>
<dbReference type="InterPro" id="IPR041228">
    <property type="entry name" value="Dynein_C"/>
</dbReference>
<dbReference type="Pfam" id="PF18199">
    <property type="entry name" value="Dynein_C"/>
    <property type="match status" value="2"/>
</dbReference>
<gene>
    <name evidence="2" type="ORF">BSAL_92740</name>
</gene>
<name>A0A0S4J8E3_BODSA</name>
<feature type="non-terminal residue" evidence="2">
    <location>
        <position position="1"/>
    </location>
</feature>
<dbReference type="Gene3D" id="3.10.490.20">
    <property type="match status" value="1"/>
</dbReference>